<comment type="caution">
    <text evidence="1">The sequence shown here is derived from an EMBL/GenBank/DDBJ whole genome shotgun (WGS) entry which is preliminary data.</text>
</comment>
<protein>
    <recommendedName>
        <fullName evidence="3">Translation elongation factor EFTu-like domain-containing protein</fullName>
    </recommendedName>
</protein>
<dbReference type="SUPFAM" id="SSF50447">
    <property type="entry name" value="Translation proteins"/>
    <property type="match status" value="1"/>
</dbReference>
<accession>A0A2M7D866</accession>
<gene>
    <name evidence="1" type="ORF">COS26_01105</name>
</gene>
<dbReference type="EMBL" id="PEUA01000025">
    <property type="protein sequence ID" value="PIV43122.1"/>
    <property type="molecule type" value="Genomic_DNA"/>
</dbReference>
<organism evidence="1 2">
    <name type="scientific">Candidatus Nealsonbacteria bacterium CG02_land_8_20_14_3_00_40_11</name>
    <dbReference type="NCBI Taxonomy" id="1974700"/>
    <lineage>
        <taxon>Bacteria</taxon>
        <taxon>Candidatus Nealsoniibacteriota</taxon>
    </lineage>
</organism>
<name>A0A2M7D866_9BACT</name>
<sequence>MPNKETSNAEEGKLIGKVTHYFGNIGVAVIELSDKLKLGDTIRIIGGETDFNQTVDSMQIEHQKLNEAKKGDSVGLKVSQKVREDYKVYKV</sequence>
<reference evidence="2" key="1">
    <citation type="submission" date="2017-09" db="EMBL/GenBank/DDBJ databases">
        <title>Depth-based differentiation of microbial function through sediment-hosted aquifers and enrichment of novel symbionts in the deep terrestrial subsurface.</title>
        <authorList>
            <person name="Probst A.J."/>
            <person name="Ladd B."/>
            <person name="Jarett J.K."/>
            <person name="Geller-Mcgrath D.E."/>
            <person name="Sieber C.M.K."/>
            <person name="Emerson J.B."/>
            <person name="Anantharaman K."/>
            <person name="Thomas B.C."/>
            <person name="Malmstrom R."/>
            <person name="Stieglmeier M."/>
            <person name="Klingl A."/>
            <person name="Woyke T."/>
            <person name="Ryan C.M."/>
            <person name="Banfield J.F."/>
        </authorList>
    </citation>
    <scope>NUCLEOTIDE SEQUENCE [LARGE SCALE GENOMIC DNA]</scope>
</reference>
<dbReference type="InterPro" id="IPR009000">
    <property type="entry name" value="Transl_B-barrel_sf"/>
</dbReference>
<evidence type="ECO:0008006" key="3">
    <source>
        <dbReference type="Google" id="ProtNLM"/>
    </source>
</evidence>
<proteinExistence type="predicted"/>
<dbReference type="Gene3D" id="2.40.30.10">
    <property type="entry name" value="Translation factors"/>
    <property type="match status" value="1"/>
</dbReference>
<evidence type="ECO:0000313" key="1">
    <source>
        <dbReference type="EMBL" id="PIV43122.1"/>
    </source>
</evidence>
<evidence type="ECO:0000313" key="2">
    <source>
        <dbReference type="Proteomes" id="UP000230304"/>
    </source>
</evidence>
<dbReference type="Proteomes" id="UP000230304">
    <property type="component" value="Unassembled WGS sequence"/>
</dbReference>
<dbReference type="AlphaFoldDB" id="A0A2M7D866"/>